<keyword evidence="4" id="KW-1185">Reference proteome</keyword>
<organism evidence="2 4">
    <name type="scientific">Medicago truncatula</name>
    <name type="common">Barrel medic</name>
    <name type="synonym">Medicago tribuloides</name>
    <dbReference type="NCBI Taxonomy" id="3880"/>
    <lineage>
        <taxon>Eukaryota</taxon>
        <taxon>Viridiplantae</taxon>
        <taxon>Streptophyta</taxon>
        <taxon>Embryophyta</taxon>
        <taxon>Tracheophyta</taxon>
        <taxon>Spermatophyta</taxon>
        <taxon>Magnoliopsida</taxon>
        <taxon>eudicotyledons</taxon>
        <taxon>Gunneridae</taxon>
        <taxon>Pentapetalae</taxon>
        <taxon>rosids</taxon>
        <taxon>fabids</taxon>
        <taxon>Fabales</taxon>
        <taxon>Fabaceae</taxon>
        <taxon>Papilionoideae</taxon>
        <taxon>50 kb inversion clade</taxon>
        <taxon>NPAAA clade</taxon>
        <taxon>Hologalegina</taxon>
        <taxon>IRL clade</taxon>
        <taxon>Trifolieae</taxon>
        <taxon>Medicago</taxon>
    </lineage>
</organism>
<reference evidence="2 4" key="1">
    <citation type="journal article" date="2011" name="Nature">
        <title>The Medicago genome provides insight into the evolution of rhizobial symbioses.</title>
        <authorList>
            <person name="Young N.D."/>
            <person name="Debelle F."/>
            <person name="Oldroyd G.E."/>
            <person name="Geurts R."/>
            <person name="Cannon S.B."/>
            <person name="Udvardi M.K."/>
            <person name="Benedito V.A."/>
            <person name="Mayer K.F."/>
            <person name="Gouzy J."/>
            <person name="Schoof H."/>
            <person name="Van de Peer Y."/>
            <person name="Proost S."/>
            <person name="Cook D.R."/>
            <person name="Meyers B.C."/>
            <person name="Spannagl M."/>
            <person name="Cheung F."/>
            <person name="De Mita S."/>
            <person name="Krishnakumar V."/>
            <person name="Gundlach H."/>
            <person name="Zhou S."/>
            <person name="Mudge J."/>
            <person name="Bharti A.K."/>
            <person name="Murray J.D."/>
            <person name="Naoumkina M.A."/>
            <person name="Rosen B."/>
            <person name="Silverstein K.A."/>
            <person name="Tang H."/>
            <person name="Rombauts S."/>
            <person name="Zhao P.X."/>
            <person name="Zhou P."/>
            <person name="Barbe V."/>
            <person name="Bardou P."/>
            <person name="Bechner M."/>
            <person name="Bellec A."/>
            <person name="Berger A."/>
            <person name="Berges H."/>
            <person name="Bidwell S."/>
            <person name="Bisseling T."/>
            <person name="Choisne N."/>
            <person name="Couloux A."/>
            <person name="Denny R."/>
            <person name="Deshpande S."/>
            <person name="Dai X."/>
            <person name="Doyle J.J."/>
            <person name="Dudez A.M."/>
            <person name="Farmer A.D."/>
            <person name="Fouteau S."/>
            <person name="Franken C."/>
            <person name="Gibelin C."/>
            <person name="Gish J."/>
            <person name="Goldstein S."/>
            <person name="Gonzalez A.J."/>
            <person name="Green P.J."/>
            <person name="Hallab A."/>
            <person name="Hartog M."/>
            <person name="Hua A."/>
            <person name="Humphray S.J."/>
            <person name="Jeong D.H."/>
            <person name="Jing Y."/>
            <person name="Jocker A."/>
            <person name="Kenton S.M."/>
            <person name="Kim D.J."/>
            <person name="Klee K."/>
            <person name="Lai H."/>
            <person name="Lang C."/>
            <person name="Lin S."/>
            <person name="Macmil S.L."/>
            <person name="Magdelenat G."/>
            <person name="Matthews L."/>
            <person name="McCorrison J."/>
            <person name="Monaghan E.L."/>
            <person name="Mun J.H."/>
            <person name="Najar F.Z."/>
            <person name="Nicholson C."/>
            <person name="Noirot C."/>
            <person name="O'Bleness M."/>
            <person name="Paule C.R."/>
            <person name="Poulain J."/>
            <person name="Prion F."/>
            <person name="Qin B."/>
            <person name="Qu C."/>
            <person name="Retzel E.F."/>
            <person name="Riddle C."/>
            <person name="Sallet E."/>
            <person name="Samain S."/>
            <person name="Samson N."/>
            <person name="Sanders I."/>
            <person name="Saurat O."/>
            <person name="Scarpelli C."/>
            <person name="Schiex T."/>
            <person name="Segurens B."/>
            <person name="Severin A.J."/>
            <person name="Sherrier D.J."/>
            <person name="Shi R."/>
            <person name="Sims S."/>
            <person name="Singer S.R."/>
            <person name="Sinharoy S."/>
            <person name="Sterck L."/>
            <person name="Viollet A."/>
            <person name="Wang B.B."/>
            <person name="Wang K."/>
            <person name="Wang M."/>
            <person name="Wang X."/>
            <person name="Warfsmann J."/>
            <person name="Weissenbach J."/>
            <person name="White D.D."/>
            <person name="White J.D."/>
            <person name="Wiley G.B."/>
            <person name="Wincker P."/>
            <person name="Xing Y."/>
            <person name="Yang L."/>
            <person name="Yao Z."/>
            <person name="Ying F."/>
            <person name="Zhai J."/>
            <person name="Zhou L."/>
            <person name="Zuber A."/>
            <person name="Denarie J."/>
            <person name="Dixon R.A."/>
            <person name="May G.D."/>
            <person name="Schwartz D.C."/>
            <person name="Rogers J."/>
            <person name="Quetier F."/>
            <person name="Town C.D."/>
            <person name="Roe B.A."/>
        </authorList>
    </citation>
    <scope>NUCLEOTIDE SEQUENCE [LARGE SCALE GENOMIC DNA]</scope>
    <source>
        <strain evidence="2">A17</strain>
        <strain evidence="3 4">cv. Jemalong A17</strain>
    </source>
</reference>
<keyword evidence="1" id="KW-0472">Membrane</keyword>
<reference evidence="3" key="3">
    <citation type="submission" date="2015-04" db="UniProtKB">
        <authorList>
            <consortium name="EnsemblPlants"/>
        </authorList>
    </citation>
    <scope>IDENTIFICATION</scope>
    <source>
        <strain evidence="3">cv. Jemalong A17</strain>
    </source>
</reference>
<evidence type="ECO:0000256" key="1">
    <source>
        <dbReference type="SAM" id="Phobius"/>
    </source>
</evidence>
<proteinExistence type="predicted"/>
<keyword evidence="1 2" id="KW-0812">Transmembrane</keyword>
<evidence type="ECO:0000313" key="3">
    <source>
        <dbReference type="EnsemblPlants" id="KEH38840"/>
    </source>
</evidence>
<dbReference type="Proteomes" id="UP000002051">
    <property type="component" value="Chromosome 2"/>
</dbReference>
<reference evidence="2 4" key="2">
    <citation type="journal article" date="2014" name="BMC Genomics">
        <title>An improved genome release (version Mt4.0) for the model legume Medicago truncatula.</title>
        <authorList>
            <person name="Tang H."/>
            <person name="Krishnakumar V."/>
            <person name="Bidwell S."/>
            <person name="Rosen B."/>
            <person name="Chan A."/>
            <person name="Zhou S."/>
            <person name="Gentzbittel L."/>
            <person name="Childs K.L."/>
            <person name="Yandell M."/>
            <person name="Gundlach H."/>
            <person name="Mayer K.F."/>
            <person name="Schwartz D.C."/>
            <person name="Town C.D."/>
        </authorList>
    </citation>
    <scope>GENOME REANNOTATION</scope>
    <source>
        <strain evidence="2">A17</strain>
        <strain evidence="3 4">cv. Jemalong A17</strain>
    </source>
</reference>
<evidence type="ECO:0000313" key="2">
    <source>
        <dbReference type="EMBL" id="KEH38840.1"/>
    </source>
</evidence>
<dbReference type="AlphaFoldDB" id="A0A072VL37"/>
<dbReference type="EnsemblPlants" id="KEH38840">
    <property type="protein sequence ID" value="KEH38840"/>
    <property type="gene ID" value="MTR_2g082595"/>
</dbReference>
<keyword evidence="1" id="KW-1133">Transmembrane helix</keyword>
<name>A0A072VL37_MEDTR</name>
<protein>
    <submittedName>
        <fullName evidence="2">Transmembrane protein, putative</fullName>
    </submittedName>
</protein>
<sequence>MDGGVMRVFVLRTTIPFRCTIALYRVKVGLLFDSFSLLVVVMVSMDLWLCWFVVLHGGFHGGADFGCFVARLVVVFGGGSCGGFWW</sequence>
<dbReference type="HOGENOM" id="CLU_2530850_0_0_1"/>
<evidence type="ECO:0000313" key="4">
    <source>
        <dbReference type="Proteomes" id="UP000002051"/>
    </source>
</evidence>
<gene>
    <name evidence="2" type="ordered locus">MTR_2g082595</name>
</gene>
<accession>A0A072VL37</accession>
<feature type="transmembrane region" description="Helical" evidence="1">
    <location>
        <begin position="67"/>
        <end position="85"/>
    </location>
</feature>
<dbReference type="EMBL" id="CM001218">
    <property type="protein sequence ID" value="KEH38840.1"/>
    <property type="molecule type" value="Genomic_DNA"/>
</dbReference>